<dbReference type="EMBL" id="QPEX01000027">
    <property type="protein sequence ID" value="RCS48256.1"/>
    <property type="molecule type" value="Genomic_DNA"/>
</dbReference>
<evidence type="ECO:0000256" key="1">
    <source>
        <dbReference type="SAM" id="Phobius"/>
    </source>
</evidence>
<dbReference type="AlphaFoldDB" id="A0A368KSH3"/>
<dbReference type="Pfam" id="PF05751">
    <property type="entry name" value="FixH"/>
    <property type="match status" value="1"/>
</dbReference>
<dbReference type="InterPro" id="IPR008620">
    <property type="entry name" value="FixH"/>
</dbReference>
<gene>
    <name evidence="2" type="ORF">DTL42_13715</name>
</gene>
<name>A0A368KSH3_9BACT</name>
<keyword evidence="1" id="KW-1133">Transmembrane helix</keyword>
<reference evidence="2 3" key="1">
    <citation type="submission" date="2018-07" db="EMBL/GenBank/DDBJ databases">
        <title>Comparative genomes isolates from brazilian mangrove.</title>
        <authorList>
            <person name="De Araujo J.E."/>
            <person name="Taketani R.G."/>
            <person name="Silva M.C.P."/>
            <person name="Lourenco M.V."/>
            <person name="Oliveira V.M."/>
            <person name="Andreote F.D."/>
        </authorList>
    </citation>
    <scope>NUCLEOTIDE SEQUENCE [LARGE SCALE GENOMIC DNA]</scope>
    <source>
        <strain evidence="2 3">HEX PRIS-MGV</strain>
    </source>
</reference>
<sequence>MSTVRPLDVSQTQPDKSDKEVLSGIFWGGMIIGLLVMQIFMSVGAAIFAVNSGSNDVVPDYYQKAIHFDELKTSESISVTKE</sequence>
<comment type="caution">
    <text evidence="2">The sequence shown here is derived from an EMBL/GenBank/DDBJ whole genome shotgun (WGS) entry which is preliminary data.</text>
</comment>
<organism evidence="2 3">
    <name type="scientific">Bremerella cremea</name>
    <dbReference type="NCBI Taxonomy" id="1031537"/>
    <lineage>
        <taxon>Bacteria</taxon>
        <taxon>Pseudomonadati</taxon>
        <taxon>Planctomycetota</taxon>
        <taxon>Planctomycetia</taxon>
        <taxon>Pirellulales</taxon>
        <taxon>Pirellulaceae</taxon>
        <taxon>Bremerella</taxon>
    </lineage>
</organism>
<dbReference type="OrthoDB" id="288113at2"/>
<feature type="transmembrane region" description="Helical" evidence="1">
    <location>
        <begin position="21"/>
        <end position="50"/>
    </location>
</feature>
<evidence type="ECO:0000313" key="2">
    <source>
        <dbReference type="EMBL" id="RCS48256.1"/>
    </source>
</evidence>
<accession>A0A368KSH3</accession>
<protein>
    <submittedName>
        <fullName evidence="2">Uncharacterized protein</fullName>
    </submittedName>
</protein>
<keyword evidence="1" id="KW-0472">Membrane</keyword>
<evidence type="ECO:0000313" key="3">
    <source>
        <dbReference type="Proteomes" id="UP000253562"/>
    </source>
</evidence>
<dbReference type="Proteomes" id="UP000253562">
    <property type="component" value="Unassembled WGS sequence"/>
</dbReference>
<dbReference type="RefSeq" id="WP_114369304.1">
    <property type="nucleotide sequence ID" value="NZ_QPEX01000027.1"/>
</dbReference>
<keyword evidence="1" id="KW-0812">Transmembrane</keyword>
<proteinExistence type="predicted"/>